<organism evidence="2 3">
    <name type="scientific">Lentinus brumalis</name>
    <dbReference type="NCBI Taxonomy" id="2498619"/>
    <lineage>
        <taxon>Eukaryota</taxon>
        <taxon>Fungi</taxon>
        <taxon>Dikarya</taxon>
        <taxon>Basidiomycota</taxon>
        <taxon>Agaricomycotina</taxon>
        <taxon>Agaricomycetes</taxon>
        <taxon>Polyporales</taxon>
        <taxon>Polyporaceae</taxon>
        <taxon>Lentinus</taxon>
    </lineage>
</organism>
<evidence type="ECO:0000313" key="3">
    <source>
        <dbReference type="Proteomes" id="UP000256964"/>
    </source>
</evidence>
<evidence type="ECO:0000256" key="1">
    <source>
        <dbReference type="SAM" id="MobiDB-lite"/>
    </source>
</evidence>
<proteinExistence type="predicted"/>
<feature type="region of interest" description="Disordered" evidence="1">
    <location>
        <begin position="1"/>
        <end position="59"/>
    </location>
</feature>
<gene>
    <name evidence="2" type="ORF">OH76DRAFT_1396065</name>
</gene>
<accession>A0A371DWP5</accession>
<dbReference type="EMBL" id="KZ857380">
    <property type="protein sequence ID" value="RDX56908.1"/>
    <property type="molecule type" value="Genomic_DNA"/>
</dbReference>
<feature type="compositionally biased region" description="Basic and acidic residues" evidence="1">
    <location>
        <begin position="43"/>
        <end position="59"/>
    </location>
</feature>
<dbReference type="Proteomes" id="UP000256964">
    <property type="component" value="Unassembled WGS sequence"/>
</dbReference>
<evidence type="ECO:0000313" key="2">
    <source>
        <dbReference type="EMBL" id="RDX56908.1"/>
    </source>
</evidence>
<name>A0A371DWP5_9APHY</name>
<dbReference type="OrthoDB" id="5277092at2759"/>
<keyword evidence="3" id="KW-1185">Reference proteome</keyword>
<sequence length="104" mass="11741">MSLAQKLQGKVSQTSQSEGSSQSPEKVLKDFIAEDPNSTYTLDSERDAPQSELCREGKEKGRKCIMMQMHSTRLFQAMQDQGFFCALPMDPKGTHIECRRLPKT</sequence>
<protein>
    <submittedName>
        <fullName evidence="2">Uncharacterized protein</fullName>
    </submittedName>
</protein>
<dbReference type="AlphaFoldDB" id="A0A371DWP5"/>
<reference evidence="2 3" key="1">
    <citation type="journal article" date="2018" name="Biotechnol. Biofuels">
        <title>Integrative visual omics of the white-rot fungus Polyporus brumalis exposes the biotechnological potential of its oxidative enzymes for delignifying raw plant biomass.</title>
        <authorList>
            <person name="Miyauchi S."/>
            <person name="Rancon A."/>
            <person name="Drula E."/>
            <person name="Hage H."/>
            <person name="Chaduli D."/>
            <person name="Favel A."/>
            <person name="Grisel S."/>
            <person name="Henrissat B."/>
            <person name="Herpoel-Gimbert I."/>
            <person name="Ruiz-Duenas F.J."/>
            <person name="Chevret D."/>
            <person name="Hainaut M."/>
            <person name="Lin J."/>
            <person name="Wang M."/>
            <person name="Pangilinan J."/>
            <person name="Lipzen A."/>
            <person name="Lesage-Meessen L."/>
            <person name="Navarro D."/>
            <person name="Riley R."/>
            <person name="Grigoriev I.V."/>
            <person name="Zhou S."/>
            <person name="Raouche S."/>
            <person name="Rosso M.N."/>
        </authorList>
    </citation>
    <scope>NUCLEOTIDE SEQUENCE [LARGE SCALE GENOMIC DNA]</scope>
    <source>
        <strain evidence="2 3">BRFM 1820</strain>
    </source>
</reference>
<feature type="compositionally biased region" description="Low complexity" evidence="1">
    <location>
        <begin position="12"/>
        <end position="23"/>
    </location>
</feature>